<evidence type="ECO:0000256" key="1">
    <source>
        <dbReference type="ARBA" id="ARBA00022723"/>
    </source>
</evidence>
<dbReference type="AlphaFoldDB" id="A0A371DXR2"/>
<keyword evidence="2 4" id="KW-0863">Zinc-finger</keyword>
<sequence>MPSNPDDPIDPADIAADMHYVSQLTAHRQEKKRKHVVNHRCTSCGKVDRKNLRTCSICRAARYCNKECQTADYKGYHKRECADFIHPPFTTAFLTEPTGPIMYAPETVFARGTQDGIGCWVSVKGATSTVLSSLVQELPLPPPEEAHRVYAHCILTLKVLVQNRRKDRQNILVLAGNSHVVSTVESFSEIMKGHLEADPIHTFEDAHGETRALVGVAHGACEGRPRLHLDNYDGTDFAVIRIQFRVGDGSTLDLDWQAIGSLESFWLPCVSPWDGSDARGHDRRLQKCLKARTGTVVFPQGLCCSFDPRSMVAYYRDMIFKGTLAFVESHYGPTETEAWCRRREDILRRYGECGAAMKEVHGPQEIEAYKHFARIVGMGESTFAPLNIK</sequence>
<feature type="domain" description="MYND-type" evidence="5">
    <location>
        <begin position="41"/>
        <end position="81"/>
    </location>
</feature>
<protein>
    <recommendedName>
        <fullName evidence="5">MYND-type domain-containing protein</fullName>
    </recommendedName>
</protein>
<evidence type="ECO:0000256" key="3">
    <source>
        <dbReference type="ARBA" id="ARBA00022833"/>
    </source>
</evidence>
<dbReference type="SUPFAM" id="SSF144232">
    <property type="entry name" value="HIT/MYND zinc finger-like"/>
    <property type="match status" value="1"/>
</dbReference>
<evidence type="ECO:0000256" key="2">
    <source>
        <dbReference type="ARBA" id="ARBA00022771"/>
    </source>
</evidence>
<evidence type="ECO:0000259" key="5">
    <source>
        <dbReference type="PROSITE" id="PS50865"/>
    </source>
</evidence>
<keyword evidence="3" id="KW-0862">Zinc</keyword>
<evidence type="ECO:0000256" key="4">
    <source>
        <dbReference type="PROSITE-ProRule" id="PRU00134"/>
    </source>
</evidence>
<dbReference type="STRING" id="139420.A0A371DXR2"/>
<dbReference type="OrthoDB" id="432970at2759"/>
<dbReference type="Proteomes" id="UP000256964">
    <property type="component" value="Unassembled WGS sequence"/>
</dbReference>
<dbReference type="GO" id="GO:0008270">
    <property type="term" value="F:zinc ion binding"/>
    <property type="evidence" value="ECO:0007669"/>
    <property type="project" value="UniProtKB-KW"/>
</dbReference>
<keyword evidence="7" id="KW-1185">Reference proteome</keyword>
<dbReference type="PROSITE" id="PS50865">
    <property type="entry name" value="ZF_MYND_2"/>
    <property type="match status" value="1"/>
</dbReference>
<proteinExistence type="predicted"/>
<evidence type="ECO:0000313" key="7">
    <source>
        <dbReference type="Proteomes" id="UP000256964"/>
    </source>
</evidence>
<keyword evidence="1" id="KW-0479">Metal-binding</keyword>
<evidence type="ECO:0000313" key="6">
    <source>
        <dbReference type="EMBL" id="RDX57343.1"/>
    </source>
</evidence>
<gene>
    <name evidence="6" type="ORF">OH76DRAFT_1476752</name>
</gene>
<dbReference type="Gene3D" id="6.10.140.2220">
    <property type="match status" value="1"/>
</dbReference>
<name>A0A371DXR2_9APHY</name>
<organism evidence="6 7">
    <name type="scientific">Lentinus brumalis</name>
    <dbReference type="NCBI Taxonomy" id="2498619"/>
    <lineage>
        <taxon>Eukaryota</taxon>
        <taxon>Fungi</taxon>
        <taxon>Dikarya</taxon>
        <taxon>Basidiomycota</taxon>
        <taxon>Agaricomycotina</taxon>
        <taxon>Agaricomycetes</taxon>
        <taxon>Polyporales</taxon>
        <taxon>Polyporaceae</taxon>
        <taxon>Lentinus</taxon>
    </lineage>
</organism>
<accession>A0A371DXR2</accession>
<dbReference type="InterPro" id="IPR002893">
    <property type="entry name" value="Znf_MYND"/>
</dbReference>
<dbReference type="EMBL" id="KZ857379">
    <property type="protein sequence ID" value="RDX57343.1"/>
    <property type="molecule type" value="Genomic_DNA"/>
</dbReference>
<reference evidence="6 7" key="1">
    <citation type="journal article" date="2018" name="Biotechnol. Biofuels">
        <title>Integrative visual omics of the white-rot fungus Polyporus brumalis exposes the biotechnological potential of its oxidative enzymes for delignifying raw plant biomass.</title>
        <authorList>
            <person name="Miyauchi S."/>
            <person name="Rancon A."/>
            <person name="Drula E."/>
            <person name="Hage H."/>
            <person name="Chaduli D."/>
            <person name="Favel A."/>
            <person name="Grisel S."/>
            <person name="Henrissat B."/>
            <person name="Herpoel-Gimbert I."/>
            <person name="Ruiz-Duenas F.J."/>
            <person name="Chevret D."/>
            <person name="Hainaut M."/>
            <person name="Lin J."/>
            <person name="Wang M."/>
            <person name="Pangilinan J."/>
            <person name="Lipzen A."/>
            <person name="Lesage-Meessen L."/>
            <person name="Navarro D."/>
            <person name="Riley R."/>
            <person name="Grigoriev I.V."/>
            <person name="Zhou S."/>
            <person name="Raouche S."/>
            <person name="Rosso M.N."/>
        </authorList>
    </citation>
    <scope>NUCLEOTIDE SEQUENCE [LARGE SCALE GENOMIC DNA]</scope>
    <source>
        <strain evidence="6 7">BRFM 1820</strain>
    </source>
</reference>
<dbReference type="Pfam" id="PF01753">
    <property type="entry name" value="zf-MYND"/>
    <property type="match status" value="1"/>
</dbReference>